<dbReference type="EMBL" id="AYSO01000009">
    <property type="protein sequence ID" value="KIE48403.1"/>
    <property type="molecule type" value="Genomic_DNA"/>
</dbReference>
<keyword evidence="4" id="KW-1133">Transmembrane helix</keyword>
<dbReference type="PANTHER" id="PTHR32089:SF112">
    <property type="entry name" value="LYSOZYME-LIKE PROTEIN-RELATED"/>
    <property type="match status" value="1"/>
</dbReference>
<feature type="transmembrane region" description="Helical" evidence="4">
    <location>
        <begin position="56"/>
        <end position="79"/>
    </location>
</feature>
<dbReference type="SUPFAM" id="SSF58104">
    <property type="entry name" value="Methyl-accepting chemotaxis protein (MCP) signaling domain"/>
    <property type="match status" value="1"/>
</dbReference>
<evidence type="ECO:0000256" key="2">
    <source>
        <dbReference type="ARBA" id="ARBA00029447"/>
    </source>
</evidence>
<dbReference type="STRING" id="29341.RSJ17_01330"/>
<evidence type="ECO:0000313" key="8">
    <source>
        <dbReference type="Proteomes" id="UP000031366"/>
    </source>
</evidence>
<evidence type="ECO:0000256" key="1">
    <source>
        <dbReference type="ARBA" id="ARBA00023224"/>
    </source>
</evidence>
<evidence type="ECO:0000259" key="6">
    <source>
        <dbReference type="PROSITE" id="PS50885"/>
    </source>
</evidence>
<reference evidence="7 8" key="1">
    <citation type="journal article" date="2015" name="Infect. Genet. Evol.">
        <title>Genomic sequences of six botulinum neurotoxin-producing strains representing three clostridial species illustrate the mobility and diversity of botulinum neurotoxin genes.</title>
        <authorList>
            <person name="Smith T.J."/>
            <person name="Hill K.K."/>
            <person name="Xie G."/>
            <person name="Foley B.T."/>
            <person name="Williamson C.H."/>
            <person name="Foster J.T."/>
            <person name="Johnson S.L."/>
            <person name="Chertkov O."/>
            <person name="Teshima H."/>
            <person name="Gibbons H.S."/>
            <person name="Johnsky L.A."/>
            <person name="Karavis M.A."/>
            <person name="Smith L.A."/>
        </authorList>
    </citation>
    <scope>NUCLEOTIDE SEQUENCE [LARGE SCALE GENOMIC DNA]</scope>
    <source>
        <strain evidence="7 8">CDC 2741</strain>
    </source>
</reference>
<dbReference type="InterPro" id="IPR004089">
    <property type="entry name" value="MCPsignal_dom"/>
</dbReference>
<proteinExistence type="inferred from homology"/>
<comment type="similarity">
    <text evidence="2">Belongs to the methyl-accepting chemotaxis (MCP) protein family.</text>
</comment>
<dbReference type="Pfam" id="PF00015">
    <property type="entry name" value="MCPsignal"/>
    <property type="match status" value="1"/>
</dbReference>
<sequence>MGGKKGAKSLKLKEKLSKIKLRRKDKGIKGVKFERKKINFKNFKFSSIKNMTMSSIGMKISVIISGIVIVAMIVTGSFIHNKASSIISNLSKQEMSSIVDKSIDTISIMIEKYSMEVASLASAKDNCDILVNKNSSNPKVQLEATKLSEKMNKYFKDYIGNNLAMERISLIDLSGKIIADSESEFVGSSVEETSFHESSSGGAKVISNTMKSEKSDRSIIVFTYPVQDYDNHGQCVGYIASYVYTDSFAKYLKNINVNATTSSFSFLLDETGNYIHHKNPELLGSEVQIDEIKEIVDKAKKGMKVDIGALEYVDYNDEMISAYGIIPRTNWTLVVSAYAEEIMTPVNAMTNTIILIALIVIVTCLVFAFIIARFLIKPIIRAKELVIKTSKLDLTEDNINHSKFSKDEIGQISKSVVQMRSALRDVVKSLINVEEMVNKNAEIVEKSTAILIEKAEETSMETSVVSAGIQETAATSEEMSASSENMKLGINNIASESLNGSQLTKDIVTRAIEIEKISKQSKEETQTLYNDVKEELEVAIEASKGVNQIHSLANAILKITEQTNLLALNAAIEAARAGEAGRGFAVVADEVRKLAVESGKTASNIQNVVKTVYSSVENLSKSSEKMIEFMEKQINRDYERMIDTGKQYSKDADIFNNFMLEFSDEAQRLNSHVEGIVKAIEDVSTTLSEGSSGVFNISAKTEDIVDKIEEINNASIENKNSAIKLTEITSKFKL</sequence>
<accession>A0A0C1U9R5</accession>
<evidence type="ECO:0000259" key="5">
    <source>
        <dbReference type="PROSITE" id="PS50111"/>
    </source>
</evidence>
<dbReference type="InterPro" id="IPR003660">
    <property type="entry name" value="HAMP_dom"/>
</dbReference>
<dbReference type="GO" id="GO:0007165">
    <property type="term" value="P:signal transduction"/>
    <property type="evidence" value="ECO:0007669"/>
    <property type="project" value="UniProtKB-KW"/>
</dbReference>
<evidence type="ECO:0000256" key="4">
    <source>
        <dbReference type="SAM" id="Phobius"/>
    </source>
</evidence>
<dbReference type="Gene3D" id="3.30.450.20">
    <property type="entry name" value="PAS domain"/>
    <property type="match status" value="1"/>
</dbReference>
<keyword evidence="1 3" id="KW-0807">Transducer</keyword>
<feature type="domain" description="HAMP" evidence="6">
    <location>
        <begin position="373"/>
        <end position="428"/>
    </location>
</feature>
<dbReference type="PROSITE" id="PS50885">
    <property type="entry name" value="HAMP"/>
    <property type="match status" value="1"/>
</dbReference>
<dbReference type="Proteomes" id="UP000031366">
    <property type="component" value="Unassembled WGS sequence"/>
</dbReference>
<dbReference type="CDD" id="cd12912">
    <property type="entry name" value="PDC2_MCP_like"/>
    <property type="match status" value="1"/>
</dbReference>
<keyword evidence="8" id="KW-1185">Reference proteome</keyword>
<feature type="domain" description="Methyl-accepting transducer" evidence="5">
    <location>
        <begin position="447"/>
        <end position="712"/>
    </location>
</feature>
<comment type="caution">
    <text evidence="7">The sequence shown here is derived from an EMBL/GenBank/DDBJ whole genome shotgun (WGS) entry which is preliminary data.</text>
</comment>
<dbReference type="PROSITE" id="PS50111">
    <property type="entry name" value="CHEMOTAXIS_TRANSDUC_2"/>
    <property type="match status" value="1"/>
</dbReference>
<protein>
    <submittedName>
        <fullName evidence="7">Methyl-accepting chemotaxis (MCP) signaling domain protein</fullName>
    </submittedName>
</protein>
<dbReference type="Gene3D" id="6.10.340.10">
    <property type="match status" value="1"/>
</dbReference>
<keyword evidence="4" id="KW-0472">Membrane</keyword>
<dbReference type="Gene3D" id="1.10.287.950">
    <property type="entry name" value="Methyl-accepting chemotaxis protein"/>
    <property type="match status" value="1"/>
</dbReference>
<dbReference type="RefSeq" id="WP_039629795.1">
    <property type="nucleotide sequence ID" value="NZ_AYSO01000009.1"/>
</dbReference>
<dbReference type="AlphaFoldDB" id="A0A0C1U9R5"/>
<dbReference type="SMART" id="SM00283">
    <property type="entry name" value="MA"/>
    <property type="match status" value="1"/>
</dbReference>
<evidence type="ECO:0000313" key="7">
    <source>
        <dbReference type="EMBL" id="KIE48403.1"/>
    </source>
</evidence>
<dbReference type="GO" id="GO:0016020">
    <property type="term" value="C:membrane"/>
    <property type="evidence" value="ECO:0007669"/>
    <property type="project" value="InterPro"/>
</dbReference>
<evidence type="ECO:0000256" key="3">
    <source>
        <dbReference type="PROSITE-ProRule" id="PRU00284"/>
    </source>
</evidence>
<name>A0A0C1U9R5_9CLOT</name>
<dbReference type="PANTHER" id="PTHR32089">
    <property type="entry name" value="METHYL-ACCEPTING CHEMOTAXIS PROTEIN MCPB"/>
    <property type="match status" value="1"/>
</dbReference>
<feature type="transmembrane region" description="Helical" evidence="4">
    <location>
        <begin position="353"/>
        <end position="376"/>
    </location>
</feature>
<gene>
    <name evidence="7" type="ORF">U732_4184</name>
</gene>
<dbReference type="OrthoDB" id="5449717at2"/>
<keyword evidence="4" id="KW-0812">Transmembrane</keyword>
<organism evidence="7 8">
    <name type="scientific">Clostridium argentinense CDC 2741</name>
    <dbReference type="NCBI Taxonomy" id="1418104"/>
    <lineage>
        <taxon>Bacteria</taxon>
        <taxon>Bacillati</taxon>
        <taxon>Bacillota</taxon>
        <taxon>Clostridia</taxon>
        <taxon>Eubacteriales</taxon>
        <taxon>Clostridiaceae</taxon>
        <taxon>Clostridium</taxon>
    </lineage>
</organism>